<organism evidence="1 2">
    <name type="scientific">Flammeovirga aprica JL-4</name>
    <dbReference type="NCBI Taxonomy" id="694437"/>
    <lineage>
        <taxon>Bacteria</taxon>
        <taxon>Pseudomonadati</taxon>
        <taxon>Bacteroidota</taxon>
        <taxon>Cytophagia</taxon>
        <taxon>Cytophagales</taxon>
        <taxon>Flammeovirgaceae</taxon>
        <taxon>Flammeovirga</taxon>
    </lineage>
</organism>
<dbReference type="AlphaFoldDB" id="A0A7X9S154"/>
<evidence type="ECO:0000313" key="1">
    <source>
        <dbReference type="EMBL" id="NME72247.1"/>
    </source>
</evidence>
<dbReference type="Pfam" id="PF14054">
    <property type="entry name" value="DUF4249"/>
    <property type="match status" value="1"/>
</dbReference>
<accession>A0A7X9S154</accession>
<dbReference type="PROSITE" id="PS51257">
    <property type="entry name" value="PROKAR_LIPOPROTEIN"/>
    <property type="match status" value="1"/>
</dbReference>
<reference evidence="1 2" key="1">
    <citation type="submission" date="2020-04" db="EMBL/GenBank/DDBJ databases">
        <title>Flammeovirga sp. SR4, a novel species isolated from seawater.</title>
        <authorList>
            <person name="Wang X."/>
        </authorList>
    </citation>
    <scope>NUCLEOTIDE SEQUENCE [LARGE SCALE GENOMIC DNA]</scope>
    <source>
        <strain evidence="1 2">ATCC 23126</strain>
    </source>
</reference>
<comment type="caution">
    <text evidence="1">The sequence shown here is derived from an EMBL/GenBank/DDBJ whole genome shotgun (WGS) entry which is preliminary data.</text>
</comment>
<keyword evidence="2" id="KW-1185">Reference proteome</keyword>
<gene>
    <name evidence="1" type="ORF">HHU12_30080</name>
</gene>
<protein>
    <submittedName>
        <fullName evidence="1">DUF4249 family protein</fullName>
    </submittedName>
</protein>
<evidence type="ECO:0000313" key="2">
    <source>
        <dbReference type="Proteomes" id="UP000576082"/>
    </source>
</evidence>
<dbReference type="EMBL" id="JABANE010000145">
    <property type="protein sequence ID" value="NME72247.1"/>
    <property type="molecule type" value="Genomic_DNA"/>
</dbReference>
<dbReference type="Proteomes" id="UP000576082">
    <property type="component" value="Unassembled WGS sequence"/>
</dbReference>
<name>A0A7X9S154_9BACT</name>
<sequence length="262" mass="29508">MNYIKYILISWVVFSCTNTEVDINTLDAPVVVSYLHPNQEAIVDVTYQIDFINGDTTAQKIEGLNIMLSDGENEYELEEIGDGLYKQSSMLIQEEKAYTLSFDYKEVIISSITEVPTKPTGFELSASYIEAFSVSGGFPNFSRPEPVSVTYSNPLEEYHYIGVRCVEENPTLINAIEEDEELPSLAFHIKPSTGDKEQLTPFQFMYYGKHEVILYKVTPEFAALFDQEDNSSINITDPYTNIENGFGIFSGINSDTLSLLVI</sequence>
<proteinExistence type="predicted"/>
<dbReference type="InterPro" id="IPR025345">
    <property type="entry name" value="DUF4249"/>
</dbReference>
<dbReference type="RefSeq" id="WP_169660439.1">
    <property type="nucleotide sequence ID" value="NZ_JABANE010000145.1"/>
</dbReference>